<sequence>MHLDGIWRKYSLNLGSFGEETDKITELAQDLHQKYLFPGSVETTSQHKAMLPVMIYLVDGVWILAKALHTRPNYSGS</sequence>
<organism evidence="1 2">
    <name type="scientific">Tanacetum coccineum</name>
    <dbReference type="NCBI Taxonomy" id="301880"/>
    <lineage>
        <taxon>Eukaryota</taxon>
        <taxon>Viridiplantae</taxon>
        <taxon>Streptophyta</taxon>
        <taxon>Embryophyta</taxon>
        <taxon>Tracheophyta</taxon>
        <taxon>Spermatophyta</taxon>
        <taxon>Magnoliopsida</taxon>
        <taxon>eudicotyledons</taxon>
        <taxon>Gunneridae</taxon>
        <taxon>Pentapetalae</taxon>
        <taxon>asterids</taxon>
        <taxon>campanulids</taxon>
        <taxon>Asterales</taxon>
        <taxon>Asteraceae</taxon>
        <taxon>Asteroideae</taxon>
        <taxon>Anthemideae</taxon>
        <taxon>Anthemidinae</taxon>
        <taxon>Tanacetum</taxon>
    </lineage>
</organism>
<reference evidence="1" key="1">
    <citation type="journal article" date="2022" name="Int. J. Mol. Sci.">
        <title>Draft Genome of Tanacetum Coccineum: Genomic Comparison of Closely Related Tanacetum-Family Plants.</title>
        <authorList>
            <person name="Yamashiro T."/>
            <person name="Shiraishi A."/>
            <person name="Nakayama K."/>
            <person name="Satake H."/>
        </authorList>
    </citation>
    <scope>NUCLEOTIDE SEQUENCE</scope>
</reference>
<reference evidence="1" key="2">
    <citation type="submission" date="2022-01" db="EMBL/GenBank/DDBJ databases">
        <authorList>
            <person name="Yamashiro T."/>
            <person name="Shiraishi A."/>
            <person name="Satake H."/>
            <person name="Nakayama K."/>
        </authorList>
    </citation>
    <scope>NUCLEOTIDE SEQUENCE</scope>
</reference>
<protein>
    <submittedName>
        <fullName evidence="1">Uncharacterized protein</fullName>
    </submittedName>
</protein>
<evidence type="ECO:0000313" key="1">
    <source>
        <dbReference type="EMBL" id="GJS91539.1"/>
    </source>
</evidence>
<evidence type="ECO:0000313" key="2">
    <source>
        <dbReference type="Proteomes" id="UP001151760"/>
    </source>
</evidence>
<name>A0ABQ4ZMT7_9ASTR</name>
<proteinExistence type="predicted"/>
<accession>A0ABQ4ZMT7</accession>
<dbReference type="EMBL" id="BQNB010011513">
    <property type="protein sequence ID" value="GJS91539.1"/>
    <property type="molecule type" value="Genomic_DNA"/>
</dbReference>
<comment type="caution">
    <text evidence="1">The sequence shown here is derived from an EMBL/GenBank/DDBJ whole genome shotgun (WGS) entry which is preliminary data.</text>
</comment>
<keyword evidence="2" id="KW-1185">Reference proteome</keyword>
<dbReference type="Proteomes" id="UP001151760">
    <property type="component" value="Unassembled WGS sequence"/>
</dbReference>
<gene>
    <name evidence="1" type="ORF">Tco_0774175</name>
</gene>